<evidence type="ECO:0000313" key="1">
    <source>
        <dbReference type="EMBL" id="RAI74666.1"/>
    </source>
</evidence>
<reference evidence="1 2" key="1">
    <citation type="submission" date="2018-06" db="EMBL/GenBank/DDBJ databases">
        <title>Spirosoma sp. HMF3257 Genome sequencing and assembly.</title>
        <authorList>
            <person name="Kang H."/>
            <person name="Cha I."/>
            <person name="Kim H."/>
            <person name="Kang J."/>
            <person name="Joh K."/>
        </authorList>
    </citation>
    <scope>NUCLEOTIDE SEQUENCE [LARGE SCALE GENOMIC DNA]</scope>
    <source>
        <strain evidence="1 2">HMF3257</strain>
    </source>
</reference>
<organism evidence="1 2">
    <name type="scientific">Spirosoma telluris</name>
    <dbReference type="NCBI Taxonomy" id="2183553"/>
    <lineage>
        <taxon>Bacteria</taxon>
        <taxon>Pseudomonadati</taxon>
        <taxon>Bacteroidota</taxon>
        <taxon>Cytophagia</taxon>
        <taxon>Cytophagales</taxon>
        <taxon>Cytophagaceae</taxon>
        <taxon>Spirosoma</taxon>
    </lineage>
</organism>
<evidence type="ECO:0000313" key="2">
    <source>
        <dbReference type="Proteomes" id="UP000249016"/>
    </source>
</evidence>
<name>A0A327NKU1_9BACT</name>
<dbReference type="EMBL" id="QLII01000001">
    <property type="protein sequence ID" value="RAI74666.1"/>
    <property type="molecule type" value="Genomic_DNA"/>
</dbReference>
<dbReference type="Proteomes" id="UP000249016">
    <property type="component" value="Unassembled WGS sequence"/>
</dbReference>
<keyword evidence="2" id="KW-1185">Reference proteome</keyword>
<dbReference type="AlphaFoldDB" id="A0A327NKU1"/>
<accession>A0A327NKU1</accession>
<proteinExistence type="predicted"/>
<protein>
    <submittedName>
        <fullName evidence="1">Uncharacterized protein</fullName>
    </submittedName>
</protein>
<gene>
    <name evidence="1" type="ORF">HMF3257_11070</name>
</gene>
<dbReference type="OrthoDB" id="890572at2"/>
<sequence length="549" mass="62173">MPYTALTASDISTANKARLVWSVAFIFSDPDVFRLFLAGLPPEIQRAVEQLTWLPRVSAEVLGQSIGRKMTVMKGGNAYYNGTISLDSHFNLLPHKGDGWSGIIMLEWPPAIRTFLQQVYPQPENYHLKAVAEPRAGLLRWEDGETIIFEEIQKMLAYRMQDGIAINNSGKVATNGLKKMRKLLGIREFFPDNSTFPLVRTACLAQMLVSYEPKKNQLTLDSLDALRQFYKRFEKHFVSLFLLNDLKNHGHIGFYNYKNEGEKALIDWMNRLPVGEWVSAENVLAYGQIHDLQVEPCRPGEYTTLIYEAESPWRVGQINRNNVSTSNAYLFVERPTLLGGFFLFAALGWLDIAYEAPTGKFGSDYYSAYDGLRYLRLNNLGATIFGRSSGAYVPKVNSATQELRFDEQSLLIFCDPEHVVAETILANYAERVSPTRFRVTPATFLKDCKTKQQLLSKISLFCTSVAPNLPPNWLAFFDELTGKADPLIAVTDMVTYRISPTNQPLIRALAQDEVLKTMVVKAEGFRILIANDQLPRFRSRLRELGYLVG</sequence>
<dbReference type="RefSeq" id="WP_111342156.1">
    <property type="nucleotide sequence ID" value="NZ_QLII01000001.1"/>
</dbReference>
<comment type="caution">
    <text evidence="1">The sequence shown here is derived from an EMBL/GenBank/DDBJ whole genome shotgun (WGS) entry which is preliminary data.</text>
</comment>